<feature type="transmembrane region" description="Helical" evidence="1">
    <location>
        <begin position="197"/>
        <end position="217"/>
    </location>
</feature>
<comment type="caution">
    <text evidence="2">The sequence shown here is derived from an EMBL/GenBank/DDBJ whole genome shotgun (WGS) entry which is preliminary data.</text>
</comment>
<proteinExistence type="predicted"/>
<keyword evidence="1" id="KW-1133">Transmembrane helix</keyword>
<feature type="transmembrane region" description="Helical" evidence="1">
    <location>
        <begin position="273"/>
        <end position="291"/>
    </location>
</feature>
<keyword evidence="1" id="KW-0812">Transmembrane</keyword>
<evidence type="ECO:0000313" key="3">
    <source>
        <dbReference type="Proteomes" id="UP000569951"/>
    </source>
</evidence>
<evidence type="ECO:0008006" key="4">
    <source>
        <dbReference type="Google" id="ProtNLM"/>
    </source>
</evidence>
<feature type="transmembrane region" description="Helical" evidence="1">
    <location>
        <begin position="174"/>
        <end position="191"/>
    </location>
</feature>
<feature type="transmembrane region" description="Helical" evidence="1">
    <location>
        <begin position="97"/>
        <end position="117"/>
    </location>
</feature>
<feature type="transmembrane region" description="Helical" evidence="1">
    <location>
        <begin position="224"/>
        <end position="242"/>
    </location>
</feature>
<feature type="transmembrane region" description="Helical" evidence="1">
    <location>
        <begin position="306"/>
        <end position="326"/>
    </location>
</feature>
<feature type="transmembrane region" description="Helical" evidence="1">
    <location>
        <begin position="248"/>
        <end position="266"/>
    </location>
</feature>
<protein>
    <recommendedName>
        <fullName evidence="4">Serine active site containing 1-like protein</fullName>
    </recommendedName>
</protein>
<evidence type="ECO:0000313" key="2">
    <source>
        <dbReference type="EMBL" id="MBB6099997.1"/>
    </source>
</evidence>
<accession>A0A841I2T7</accession>
<dbReference type="EMBL" id="JACHHG010000018">
    <property type="protein sequence ID" value="MBB6099997.1"/>
    <property type="molecule type" value="Genomic_DNA"/>
</dbReference>
<evidence type="ECO:0000256" key="1">
    <source>
        <dbReference type="SAM" id="Phobius"/>
    </source>
</evidence>
<keyword evidence="1" id="KW-0472">Membrane</keyword>
<feature type="transmembrane region" description="Helical" evidence="1">
    <location>
        <begin position="129"/>
        <end position="148"/>
    </location>
</feature>
<organism evidence="2 3">
    <name type="scientific">Deinobacterium chartae</name>
    <dbReference type="NCBI Taxonomy" id="521158"/>
    <lineage>
        <taxon>Bacteria</taxon>
        <taxon>Thermotogati</taxon>
        <taxon>Deinococcota</taxon>
        <taxon>Deinococci</taxon>
        <taxon>Deinococcales</taxon>
        <taxon>Deinococcaceae</taxon>
        <taxon>Deinobacterium</taxon>
    </lineage>
</organism>
<name>A0A841I2T7_9DEIO</name>
<dbReference type="RefSeq" id="WP_183988735.1">
    <property type="nucleotide sequence ID" value="NZ_JACHHG010000018.1"/>
</dbReference>
<sequence length="342" mass="38799">MTERAPHSRSVTATHALWGGLLFSLAFTAAISLLGERLQGVPHLPDRGASWYYWKLPEPTFASRVSAWTLYALHQLTLWGLIWYAQTRVRTYTQGLHRINVIALAANAVFALLHLAQTHLWYDGLAQDVSIYSSQGSVILLLVFVLIMENRRRGMFFGKAAPLAREAVDFVRRYHGYFFAWAAVYTFWYHPAEASSGHLIGFLYTLMIMLQGSLFFTRVHVNRLWTLTLEVIVLVHGTLVAIMQGNDLWPMFAFGFGGIFIITQMHGLGWSRLTRAVVAAAYLALVAWVYAGRGWEKLNEIVRIPMIDYLLVFVLTWLVGGGLWLWRRLRLPRSTPKAAGDA</sequence>
<feature type="transmembrane region" description="Helical" evidence="1">
    <location>
        <begin position="65"/>
        <end position="85"/>
    </location>
</feature>
<feature type="transmembrane region" description="Helical" evidence="1">
    <location>
        <begin position="12"/>
        <end position="34"/>
    </location>
</feature>
<dbReference type="AlphaFoldDB" id="A0A841I2T7"/>
<keyword evidence="3" id="KW-1185">Reference proteome</keyword>
<gene>
    <name evidence="2" type="ORF">HNR42_003458</name>
</gene>
<dbReference type="Proteomes" id="UP000569951">
    <property type="component" value="Unassembled WGS sequence"/>
</dbReference>
<reference evidence="2 3" key="1">
    <citation type="submission" date="2020-08" db="EMBL/GenBank/DDBJ databases">
        <title>Genomic Encyclopedia of Type Strains, Phase IV (KMG-IV): sequencing the most valuable type-strain genomes for metagenomic binning, comparative biology and taxonomic classification.</title>
        <authorList>
            <person name="Goeker M."/>
        </authorList>
    </citation>
    <scope>NUCLEOTIDE SEQUENCE [LARGE SCALE GENOMIC DNA]</scope>
    <source>
        <strain evidence="2 3">DSM 21458</strain>
    </source>
</reference>